<dbReference type="NCBIfam" id="TIGR00080">
    <property type="entry name" value="pimt"/>
    <property type="match status" value="1"/>
</dbReference>
<dbReference type="AlphaFoldDB" id="A0A139HMK8"/>
<dbReference type="SUPFAM" id="SSF53335">
    <property type="entry name" value="S-adenosyl-L-methionine-dependent methyltransferases"/>
    <property type="match status" value="1"/>
</dbReference>
<evidence type="ECO:0000313" key="5">
    <source>
        <dbReference type="Proteomes" id="UP000070133"/>
    </source>
</evidence>
<comment type="similarity">
    <text evidence="1">Belongs to the methyltransferase superfamily. L-isoaspartyl/D-aspartyl protein methyltransferase family.</text>
</comment>
<dbReference type="GO" id="GO:0004719">
    <property type="term" value="F:protein-L-isoaspartate (D-aspartate) O-methyltransferase activity"/>
    <property type="evidence" value="ECO:0007669"/>
    <property type="project" value="InterPro"/>
</dbReference>
<dbReference type="PANTHER" id="PTHR10622">
    <property type="entry name" value="HET DOMAIN-CONTAINING PROTEIN"/>
    <property type="match status" value="1"/>
</dbReference>
<dbReference type="CDD" id="cd02440">
    <property type="entry name" value="AdoMet_MTases"/>
    <property type="match status" value="1"/>
</dbReference>
<dbReference type="InterPro" id="IPR000682">
    <property type="entry name" value="PCMT"/>
</dbReference>
<evidence type="ECO:0000259" key="3">
    <source>
        <dbReference type="Pfam" id="PF26640"/>
    </source>
</evidence>
<dbReference type="Pfam" id="PF01135">
    <property type="entry name" value="PCMT"/>
    <property type="match status" value="1"/>
</dbReference>
<accession>A0A139HMK8</accession>
<protein>
    <submittedName>
        <fullName evidence="4">Uncharacterized protein</fullName>
    </submittedName>
</protein>
<proteinExistence type="inferred from homology"/>
<reference evidence="4 5" key="1">
    <citation type="submission" date="2015-07" db="EMBL/GenBank/DDBJ databases">
        <title>Comparative genomics of the Sigatoka disease complex on banana suggests a link between parallel evolutionary changes in Pseudocercospora fijiensis and Pseudocercospora eumusae and increased virulence on the banana host.</title>
        <authorList>
            <person name="Chang T.-C."/>
            <person name="Salvucci A."/>
            <person name="Crous P.W."/>
            <person name="Stergiopoulos I."/>
        </authorList>
    </citation>
    <scope>NUCLEOTIDE SEQUENCE [LARGE SCALE GENOMIC DNA]</scope>
    <source>
        <strain evidence="4 5">CBS 114824</strain>
    </source>
</reference>
<dbReference type="Proteomes" id="UP000070133">
    <property type="component" value="Unassembled WGS sequence"/>
</dbReference>
<comment type="caution">
    <text evidence="4">The sequence shown here is derived from an EMBL/GenBank/DDBJ whole genome shotgun (WGS) entry which is preliminary data.</text>
</comment>
<organism evidence="4 5">
    <name type="scientific">Pseudocercospora eumusae</name>
    <dbReference type="NCBI Taxonomy" id="321146"/>
    <lineage>
        <taxon>Eukaryota</taxon>
        <taxon>Fungi</taxon>
        <taxon>Dikarya</taxon>
        <taxon>Ascomycota</taxon>
        <taxon>Pezizomycotina</taxon>
        <taxon>Dothideomycetes</taxon>
        <taxon>Dothideomycetidae</taxon>
        <taxon>Mycosphaerellales</taxon>
        <taxon>Mycosphaerellaceae</taxon>
        <taxon>Pseudocercospora</taxon>
    </lineage>
</organism>
<keyword evidence="5" id="KW-1185">Reference proteome</keyword>
<dbReference type="InterPro" id="IPR010730">
    <property type="entry name" value="HET"/>
</dbReference>
<dbReference type="PROSITE" id="PS01279">
    <property type="entry name" value="PCMT"/>
    <property type="match status" value="1"/>
</dbReference>
<dbReference type="InterPro" id="IPR058525">
    <property type="entry name" value="DUF8212"/>
</dbReference>
<dbReference type="Pfam" id="PF06985">
    <property type="entry name" value="HET"/>
    <property type="match status" value="1"/>
</dbReference>
<feature type="domain" description="Heterokaryon incompatibility" evidence="2">
    <location>
        <begin position="321"/>
        <end position="427"/>
    </location>
</feature>
<name>A0A139HMK8_9PEZI</name>
<dbReference type="STRING" id="321146.A0A139HMK8"/>
<feature type="domain" description="DUF8212" evidence="3">
    <location>
        <begin position="501"/>
        <end position="524"/>
    </location>
</feature>
<dbReference type="Gene3D" id="3.40.50.150">
    <property type="entry name" value="Vaccinia Virus protein VP39"/>
    <property type="match status" value="1"/>
</dbReference>
<dbReference type="Pfam" id="PF26640">
    <property type="entry name" value="DUF8212"/>
    <property type="match status" value="1"/>
</dbReference>
<gene>
    <name evidence="4" type="ORF">AC578_765</name>
</gene>
<dbReference type="InterPro" id="IPR029063">
    <property type="entry name" value="SAM-dependent_MTases_sf"/>
</dbReference>
<evidence type="ECO:0000256" key="1">
    <source>
        <dbReference type="ARBA" id="ARBA00005369"/>
    </source>
</evidence>
<evidence type="ECO:0000313" key="4">
    <source>
        <dbReference type="EMBL" id="KXT03735.1"/>
    </source>
</evidence>
<dbReference type="PANTHER" id="PTHR10622:SF10">
    <property type="entry name" value="HET DOMAIN-CONTAINING PROTEIN"/>
    <property type="match status" value="1"/>
</dbReference>
<evidence type="ECO:0000259" key="2">
    <source>
        <dbReference type="Pfam" id="PF06985"/>
    </source>
</evidence>
<dbReference type="OrthoDB" id="73890at2759"/>
<dbReference type="EMBL" id="LFZN01000027">
    <property type="protein sequence ID" value="KXT03735.1"/>
    <property type="molecule type" value="Genomic_DNA"/>
</dbReference>
<sequence>MAWRSSGSSNEELIEKLAQNGLITSERVKNAMKCVDRAHYAPYAPYQDSPQTIGHRATISAPHMHANACESLLPYLRPGSKVLDIGSGSGYLTHVLAELVKAHPNTSSPEAAGTVIGIEHIQPLVDLATKNTRKSKEGAELMDNGGIRYVKADGRKGWEEGAPYDAIHVGAAAAGHQQALIDQLKAPGRLFIPVEEELGVQNIWVVDKDAHGKVTRRKEYGVQRAADNHYPKHHGGRAMGTACQIAISTSAFGNKESNVAQHRMHPKQVGELNSENDELRHTYPVSATSSYLFWRLRVLRAMRLINIWTLELAEFVDPPPYAILSHRWGSDEIKYEDYIEAGRRYGAGFAKIDRFCAFLRALNAHPETFQERIPDLHYRGGTDLHWGWVDTCCIDKRSSAELSESINSMWKWYSQAAFCVAHLADVSTAKSWQWHNDFLQSEWFTRGWTLQELLAPEVIIFCDRMSWASNRTTTRPEDTAYCLFGLFEINLPLLYGEGHAAFQRLQEEIIRTSDDESIFAWKQPRHEDHRQCVLAYSPARFADSGSMRMHSFFPREPYTVTHKGIQIEAELLQFGESEYHLPLNCIEVMEEELSENVNASVSTSYARTCALRLWRTGHGTFQPSSILHAPNEKCLLGQPASQATKLEAMVIYLRHQPTVGREETRSSNVTFSPGYQIVGDDCGARWDSNSYLSDLHRSDEGTD</sequence>